<keyword evidence="10 18" id="KW-0808">Transferase</keyword>
<evidence type="ECO:0000256" key="12">
    <source>
        <dbReference type="ARBA" id="ARBA00022695"/>
    </source>
</evidence>
<evidence type="ECO:0000256" key="15">
    <source>
        <dbReference type="ARBA" id="ARBA00023136"/>
    </source>
</evidence>
<keyword evidence="14" id="KW-0443">Lipid metabolism</keyword>
<evidence type="ECO:0000256" key="19">
    <source>
        <dbReference type="SAM" id="Phobius"/>
    </source>
</evidence>
<evidence type="ECO:0000256" key="13">
    <source>
        <dbReference type="ARBA" id="ARBA00022989"/>
    </source>
</evidence>
<accession>A0A2W5FTM1</accession>
<dbReference type="InterPro" id="IPR000374">
    <property type="entry name" value="PC_trans"/>
</dbReference>
<keyword evidence="9" id="KW-0444">Lipid biosynthesis</keyword>
<evidence type="ECO:0000256" key="11">
    <source>
        <dbReference type="ARBA" id="ARBA00022692"/>
    </source>
</evidence>
<keyword evidence="15 19" id="KW-0472">Membrane</keyword>
<evidence type="ECO:0000256" key="9">
    <source>
        <dbReference type="ARBA" id="ARBA00022516"/>
    </source>
</evidence>
<proteinExistence type="inferred from homology"/>
<evidence type="ECO:0000256" key="5">
    <source>
        <dbReference type="ARBA" id="ARBA00010185"/>
    </source>
</evidence>
<evidence type="ECO:0000313" key="21">
    <source>
        <dbReference type="Proteomes" id="UP000249633"/>
    </source>
</evidence>
<evidence type="ECO:0000256" key="17">
    <source>
        <dbReference type="ARBA" id="ARBA00023264"/>
    </source>
</evidence>
<name>A0A2W5FTM1_9BURK</name>
<dbReference type="PROSITE" id="PS01315">
    <property type="entry name" value="CDS"/>
    <property type="match status" value="1"/>
</dbReference>
<organism evidence="20 21">
    <name type="scientific">Roseateles depolymerans</name>
    <dbReference type="NCBI Taxonomy" id="76731"/>
    <lineage>
        <taxon>Bacteria</taxon>
        <taxon>Pseudomonadati</taxon>
        <taxon>Pseudomonadota</taxon>
        <taxon>Betaproteobacteria</taxon>
        <taxon>Burkholderiales</taxon>
        <taxon>Sphaerotilaceae</taxon>
        <taxon>Roseateles</taxon>
    </lineage>
</organism>
<keyword evidence="11 18" id="KW-0812">Transmembrane</keyword>
<evidence type="ECO:0000256" key="3">
    <source>
        <dbReference type="ARBA" id="ARBA00005119"/>
    </source>
</evidence>
<dbReference type="UniPathway" id="UPA00557">
    <property type="reaction ID" value="UER00614"/>
</dbReference>
<feature type="transmembrane region" description="Helical" evidence="19">
    <location>
        <begin position="215"/>
        <end position="236"/>
    </location>
</feature>
<keyword evidence="13 19" id="KW-1133">Transmembrane helix</keyword>
<comment type="subcellular location">
    <subcellularLocation>
        <location evidence="2">Cell membrane</location>
        <topology evidence="2">Multi-pass membrane protein</topology>
    </subcellularLocation>
</comment>
<keyword evidence="17" id="KW-1208">Phospholipid metabolism</keyword>
<feature type="transmembrane region" description="Helical" evidence="19">
    <location>
        <begin position="134"/>
        <end position="155"/>
    </location>
</feature>
<evidence type="ECO:0000256" key="7">
    <source>
        <dbReference type="ARBA" id="ARBA00019373"/>
    </source>
</evidence>
<keyword evidence="8" id="KW-1003">Cell membrane</keyword>
<dbReference type="AlphaFoldDB" id="A0A2W5FTM1"/>
<protein>
    <recommendedName>
        <fullName evidence="7 18">Phosphatidate cytidylyltransferase</fullName>
        <ecNumber evidence="6 18">2.7.7.41</ecNumber>
    </recommendedName>
</protein>
<comment type="pathway">
    <text evidence="4">Lipid metabolism.</text>
</comment>
<evidence type="ECO:0000256" key="8">
    <source>
        <dbReference type="ARBA" id="ARBA00022475"/>
    </source>
</evidence>
<dbReference type="PANTHER" id="PTHR46382:SF1">
    <property type="entry name" value="PHOSPHATIDATE CYTIDYLYLTRANSFERASE"/>
    <property type="match status" value="1"/>
</dbReference>
<dbReference type="GO" id="GO:0016024">
    <property type="term" value="P:CDP-diacylglycerol biosynthetic process"/>
    <property type="evidence" value="ECO:0007669"/>
    <property type="project" value="UniProtKB-UniPathway"/>
</dbReference>
<evidence type="ECO:0000256" key="18">
    <source>
        <dbReference type="RuleBase" id="RU003938"/>
    </source>
</evidence>
<evidence type="ECO:0000256" key="14">
    <source>
        <dbReference type="ARBA" id="ARBA00023098"/>
    </source>
</evidence>
<evidence type="ECO:0000256" key="1">
    <source>
        <dbReference type="ARBA" id="ARBA00001698"/>
    </source>
</evidence>
<evidence type="ECO:0000313" key="20">
    <source>
        <dbReference type="EMBL" id="PZP36446.1"/>
    </source>
</evidence>
<dbReference type="GO" id="GO:0004605">
    <property type="term" value="F:phosphatidate cytidylyltransferase activity"/>
    <property type="evidence" value="ECO:0007669"/>
    <property type="project" value="UniProtKB-EC"/>
</dbReference>
<feature type="transmembrane region" description="Helical" evidence="19">
    <location>
        <begin position="111"/>
        <end position="128"/>
    </location>
</feature>
<dbReference type="GO" id="GO:0005886">
    <property type="term" value="C:plasma membrane"/>
    <property type="evidence" value="ECO:0007669"/>
    <property type="project" value="UniProtKB-SubCell"/>
</dbReference>
<dbReference type="EC" id="2.7.7.41" evidence="6 18"/>
<comment type="caution">
    <text evidence="20">The sequence shown here is derived from an EMBL/GenBank/DDBJ whole genome shotgun (WGS) entry which is preliminary data.</text>
</comment>
<comment type="pathway">
    <text evidence="3 18">Phospholipid metabolism; CDP-diacylglycerol biosynthesis; CDP-diacylglycerol from sn-glycerol 3-phosphate: step 3/3.</text>
</comment>
<dbReference type="PANTHER" id="PTHR46382">
    <property type="entry name" value="PHOSPHATIDATE CYTIDYLYLTRANSFERASE"/>
    <property type="match status" value="1"/>
</dbReference>
<keyword evidence="12 18" id="KW-0548">Nucleotidyltransferase</keyword>
<evidence type="ECO:0000256" key="4">
    <source>
        <dbReference type="ARBA" id="ARBA00005189"/>
    </source>
</evidence>
<gene>
    <name evidence="20" type="ORF">DI603_00275</name>
</gene>
<dbReference type="Pfam" id="PF01148">
    <property type="entry name" value="CTP_transf_1"/>
    <property type="match status" value="1"/>
</dbReference>
<feature type="transmembrane region" description="Helical" evidence="19">
    <location>
        <begin position="55"/>
        <end position="74"/>
    </location>
</feature>
<evidence type="ECO:0000256" key="6">
    <source>
        <dbReference type="ARBA" id="ARBA00012487"/>
    </source>
</evidence>
<dbReference type="EMBL" id="QFOD01000001">
    <property type="protein sequence ID" value="PZP36446.1"/>
    <property type="molecule type" value="Genomic_DNA"/>
</dbReference>
<comment type="catalytic activity">
    <reaction evidence="1 18">
        <text>a 1,2-diacyl-sn-glycero-3-phosphate + CTP + H(+) = a CDP-1,2-diacyl-sn-glycerol + diphosphate</text>
        <dbReference type="Rhea" id="RHEA:16229"/>
        <dbReference type="ChEBI" id="CHEBI:15378"/>
        <dbReference type="ChEBI" id="CHEBI:33019"/>
        <dbReference type="ChEBI" id="CHEBI:37563"/>
        <dbReference type="ChEBI" id="CHEBI:58332"/>
        <dbReference type="ChEBI" id="CHEBI:58608"/>
        <dbReference type="EC" id="2.7.7.41"/>
    </reaction>
</comment>
<feature type="transmembrane region" description="Helical" evidence="19">
    <location>
        <begin position="176"/>
        <end position="195"/>
    </location>
</feature>
<sequence length="279" mass="29261">MLKTRVITAVVLLALLLPELFATSPWPFAWVTVLMMAAAGWEWSRLNGLKGSGALAGGVVLALVCGWTLLLAGLGAPPAWIWWLAGGVWVLGGAAALRAGPAGWPQIAPGLRMLLGAVLLLGAWLAIVQAKVHGINFLLSVFCLVWAADIGAYFGGKAFGRRKLAPAISPGKSWEGVWSGLLAVLLLALLWTQVIDLRLGVDSASLYTLLVQRQGWPVALLALVFLSAMSVVGDLFESLVKRAVGAKDSSGLLPGHGGVLDRIDALLPVFPLALALISL</sequence>
<dbReference type="Proteomes" id="UP000249633">
    <property type="component" value="Unassembled WGS sequence"/>
</dbReference>
<evidence type="ECO:0000256" key="2">
    <source>
        <dbReference type="ARBA" id="ARBA00004651"/>
    </source>
</evidence>
<feature type="transmembrane region" description="Helical" evidence="19">
    <location>
        <begin position="80"/>
        <end position="99"/>
    </location>
</feature>
<evidence type="ECO:0000256" key="10">
    <source>
        <dbReference type="ARBA" id="ARBA00022679"/>
    </source>
</evidence>
<comment type="similarity">
    <text evidence="5 18">Belongs to the CDS family.</text>
</comment>
<reference evidence="20 21" key="1">
    <citation type="submission" date="2017-08" db="EMBL/GenBank/DDBJ databases">
        <title>Infants hospitalized years apart are colonized by the same room-sourced microbial strains.</title>
        <authorList>
            <person name="Brooks B."/>
            <person name="Olm M.R."/>
            <person name="Firek B.A."/>
            <person name="Baker R."/>
            <person name="Thomas B.C."/>
            <person name="Morowitz M.J."/>
            <person name="Banfield J.F."/>
        </authorList>
    </citation>
    <scope>NUCLEOTIDE SEQUENCE [LARGE SCALE GENOMIC DNA]</scope>
    <source>
        <strain evidence="20">S2_012_000_R2_81</strain>
    </source>
</reference>
<keyword evidence="16" id="KW-0594">Phospholipid biosynthesis</keyword>
<evidence type="ECO:0000256" key="16">
    <source>
        <dbReference type="ARBA" id="ARBA00023209"/>
    </source>
</evidence>